<gene>
    <name evidence="2" type="ORF">PAI11_37540</name>
</gene>
<reference evidence="2 3" key="1">
    <citation type="journal article" date="2013" name="Biodegradation">
        <title>Quantitative proteomic analysis of ibuprofen-degrading Patulibacter sp. strain I11.</title>
        <authorList>
            <person name="Almeida B."/>
            <person name="Kjeldal H."/>
            <person name="Lolas I."/>
            <person name="Knudsen A.D."/>
            <person name="Carvalho G."/>
            <person name="Nielsen K.L."/>
            <person name="Barreto Crespo M.T."/>
            <person name="Stensballe A."/>
            <person name="Nielsen J.L."/>
        </authorList>
    </citation>
    <scope>NUCLEOTIDE SEQUENCE [LARGE SCALE GENOMIC DNA]</scope>
    <source>
        <strain evidence="2 3">I11</strain>
    </source>
</reference>
<dbReference type="AlphaFoldDB" id="H0EA80"/>
<name>H0EA80_9ACTN</name>
<organism evidence="2 3">
    <name type="scientific">Patulibacter medicamentivorans</name>
    <dbReference type="NCBI Taxonomy" id="1097667"/>
    <lineage>
        <taxon>Bacteria</taxon>
        <taxon>Bacillati</taxon>
        <taxon>Actinomycetota</taxon>
        <taxon>Thermoleophilia</taxon>
        <taxon>Solirubrobacterales</taxon>
        <taxon>Patulibacteraceae</taxon>
        <taxon>Patulibacter</taxon>
    </lineage>
</organism>
<comment type="caution">
    <text evidence="2">The sequence shown here is derived from an EMBL/GenBank/DDBJ whole genome shotgun (WGS) entry which is preliminary data.</text>
</comment>
<dbReference type="EMBL" id="AGUD01000292">
    <property type="protein sequence ID" value="EHN09420.1"/>
    <property type="molecule type" value="Genomic_DNA"/>
</dbReference>
<feature type="compositionally biased region" description="Polar residues" evidence="1">
    <location>
        <begin position="202"/>
        <end position="212"/>
    </location>
</feature>
<evidence type="ECO:0000256" key="1">
    <source>
        <dbReference type="SAM" id="MobiDB-lite"/>
    </source>
</evidence>
<accession>H0EA80</accession>
<evidence type="ECO:0008006" key="4">
    <source>
        <dbReference type="Google" id="ProtNLM"/>
    </source>
</evidence>
<dbReference type="Proteomes" id="UP000005143">
    <property type="component" value="Unassembled WGS sequence"/>
</dbReference>
<evidence type="ECO:0000313" key="3">
    <source>
        <dbReference type="Proteomes" id="UP000005143"/>
    </source>
</evidence>
<evidence type="ECO:0000313" key="2">
    <source>
        <dbReference type="EMBL" id="EHN09420.1"/>
    </source>
</evidence>
<keyword evidence="3" id="KW-1185">Reference proteome</keyword>
<sequence>MTPDRYGPLPSLLDVPMAVAAELDAWMPEYLRALERQRGLELGAVPTPSAAIVRHAGIWRRGEKLPVSVVWPSGVVDYEIDPDSGNQTGTLQLGVLVCAGGSNEELTARNLHLYVAAARSILLHRGGLGGLTTGLREIDTDLTTIDPEDRGRTRAGATIAYEAPDVFLGQVGAGPPLDADPREDPRPPWPPVELFETDHTSVEQSAHPSDPD</sequence>
<feature type="region of interest" description="Disordered" evidence="1">
    <location>
        <begin position="168"/>
        <end position="212"/>
    </location>
</feature>
<dbReference type="RefSeq" id="WP_007578190.1">
    <property type="nucleotide sequence ID" value="NZ_AGUD01000292.1"/>
</dbReference>
<protein>
    <recommendedName>
        <fullName evidence="4">Phage protein</fullName>
    </recommendedName>
</protein>
<proteinExistence type="predicted"/>